<dbReference type="GO" id="GO:0016020">
    <property type="term" value="C:membrane"/>
    <property type="evidence" value="ECO:0007669"/>
    <property type="project" value="UniProtKB-SubCell"/>
</dbReference>
<protein>
    <submittedName>
        <fullName evidence="9">Rhomboid family intramembrane serine protease</fullName>
    </submittedName>
</protein>
<evidence type="ECO:0000256" key="4">
    <source>
        <dbReference type="ARBA" id="ARBA00022801"/>
    </source>
</evidence>
<keyword evidence="5 7" id="KW-1133">Transmembrane helix</keyword>
<evidence type="ECO:0000313" key="9">
    <source>
        <dbReference type="EMBL" id="RZO07469.1"/>
    </source>
</evidence>
<dbReference type="InterPro" id="IPR022764">
    <property type="entry name" value="Peptidase_S54_rhomboid_dom"/>
</dbReference>
<keyword evidence="3 7" id="KW-0812">Transmembrane</keyword>
<comment type="subcellular location">
    <subcellularLocation>
        <location evidence="1">Membrane</location>
        <topology evidence="1">Multi-pass membrane protein</topology>
    </subcellularLocation>
</comment>
<evidence type="ECO:0000256" key="3">
    <source>
        <dbReference type="ARBA" id="ARBA00022692"/>
    </source>
</evidence>
<comment type="caution">
    <text evidence="9">The sequence shown here is derived from an EMBL/GenBank/DDBJ whole genome shotgun (WGS) entry which is preliminary data.</text>
</comment>
<feature type="transmembrane region" description="Helical" evidence="7">
    <location>
        <begin position="176"/>
        <end position="196"/>
    </location>
</feature>
<feature type="transmembrane region" description="Helical" evidence="7">
    <location>
        <begin position="62"/>
        <end position="81"/>
    </location>
</feature>
<dbReference type="InterPro" id="IPR035952">
    <property type="entry name" value="Rhomboid-like_sf"/>
</dbReference>
<dbReference type="GO" id="GO:0006508">
    <property type="term" value="P:proteolysis"/>
    <property type="evidence" value="ECO:0007669"/>
    <property type="project" value="UniProtKB-KW"/>
</dbReference>
<feature type="domain" description="Peptidase S54 rhomboid" evidence="8">
    <location>
        <begin position="55"/>
        <end position="194"/>
    </location>
</feature>
<dbReference type="Pfam" id="PF01694">
    <property type="entry name" value="Rhomboid"/>
    <property type="match status" value="1"/>
</dbReference>
<evidence type="ECO:0000256" key="5">
    <source>
        <dbReference type="ARBA" id="ARBA00022989"/>
    </source>
</evidence>
<evidence type="ECO:0000256" key="1">
    <source>
        <dbReference type="ARBA" id="ARBA00004141"/>
    </source>
</evidence>
<dbReference type="Proteomes" id="UP000318148">
    <property type="component" value="Unassembled WGS sequence"/>
</dbReference>
<keyword evidence="9" id="KW-0645">Protease</keyword>
<gene>
    <name evidence="9" type="ORF">EVB02_01660</name>
</gene>
<dbReference type="InterPro" id="IPR050925">
    <property type="entry name" value="Rhomboid_protease_S54"/>
</dbReference>
<sequence>MNEANRSFSLTQKVKQNPAVGLLVILSFFGWLLVVFNVNFTIQYLSFQPNFGLGFFRWISPIFLHFSLIHFAFNCLWLGILGEKIENFAGSSHLLLVVIISGAASNFIQYLWSGSIYFGGMSGVVYALLGYLWVASKIIKSDLIALPPGIFGFMIGWLIFCMTPIIPFIFGSGIANAAHLGGLIIGIVLGLLFSLLKVRES</sequence>
<dbReference type="AlphaFoldDB" id="A0A520LMV1"/>
<organism evidence="9 10">
    <name type="scientific">SAR92 clade bacterium</name>
    <dbReference type="NCBI Taxonomy" id="2315479"/>
    <lineage>
        <taxon>Bacteria</taxon>
        <taxon>Pseudomonadati</taxon>
        <taxon>Pseudomonadota</taxon>
        <taxon>Gammaproteobacteria</taxon>
        <taxon>Cellvibrionales</taxon>
        <taxon>Porticoccaceae</taxon>
        <taxon>SAR92 clade</taxon>
    </lineage>
</organism>
<feature type="transmembrane region" description="Helical" evidence="7">
    <location>
        <begin position="146"/>
        <end position="170"/>
    </location>
</feature>
<feature type="transmembrane region" description="Helical" evidence="7">
    <location>
        <begin position="20"/>
        <end position="42"/>
    </location>
</feature>
<proteinExistence type="inferred from homology"/>
<dbReference type="PANTHER" id="PTHR43731">
    <property type="entry name" value="RHOMBOID PROTEASE"/>
    <property type="match status" value="1"/>
</dbReference>
<evidence type="ECO:0000313" key="10">
    <source>
        <dbReference type="Proteomes" id="UP000318148"/>
    </source>
</evidence>
<keyword evidence="6 7" id="KW-0472">Membrane</keyword>
<accession>A0A520LMV1</accession>
<evidence type="ECO:0000256" key="6">
    <source>
        <dbReference type="ARBA" id="ARBA00023136"/>
    </source>
</evidence>
<dbReference type="GO" id="GO:0004252">
    <property type="term" value="F:serine-type endopeptidase activity"/>
    <property type="evidence" value="ECO:0007669"/>
    <property type="project" value="InterPro"/>
</dbReference>
<keyword evidence="4" id="KW-0378">Hydrolase</keyword>
<name>A0A520LMV1_9GAMM</name>
<reference evidence="9 10" key="1">
    <citation type="submission" date="2019-02" db="EMBL/GenBank/DDBJ databases">
        <title>Prokaryotic population dynamics and viral predation in marine succession experiment using metagenomics: the confinement effect.</title>
        <authorList>
            <person name="Haro-Moreno J.M."/>
            <person name="Rodriguez-Valera F."/>
            <person name="Lopez-Perez M."/>
        </authorList>
    </citation>
    <scope>NUCLEOTIDE SEQUENCE [LARGE SCALE GENOMIC DNA]</scope>
    <source>
        <strain evidence="9">MED-G169</strain>
    </source>
</reference>
<feature type="transmembrane region" description="Helical" evidence="7">
    <location>
        <begin position="93"/>
        <end position="110"/>
    </location>
</feature>
<dbReference type="Gene3D" id="1.20.1540.10">
    <property type="entry name" value="Rhomboid-like"/>
    <property type="match status" value="1"/>
</dbReference>
<dbReference type="SUPFAM" id="SSF144091">
    <property type="entry name" value="Rhomboid-like"/>
    <property type="match status" value="1"/>
</dbReference>
<evidence type="ECO:0000256" key="2">
    <source>
        <dbReference type="ARBA" id="ARBA00009045"/>
    </source>
</evidence>
<dbReference type="PANTHER" id="PTHR43731:SF14">
    <property type="entry name" value="PRESENILIN-ASSOCIATED RHOMBOID-LIKE PROTEIN, MITOCHONDRIAL"/>
    <property type="match status" value="1"/>
</dbReference>
<dbReference type="EMBL" id="SHBO01000012">
    <property type="protein sequence ID" value="RZO07469.1"/>
    <property type="molecule type" value="Genomic_DNA"/>
</dbReference>
<comment type="similarity">
    <text evidence="2">Belongs to the peptidase S54 family.</text>
</comment>
<feature type="transmembrane region" description="Helical" evidence="7">
    <location>
        <begin position="116"/>
        <end position="134"/>
    </location>
</feature>
<evidence type="ECO:0000259" key="8">
    <source>
        <dbReference type="Pfam" id="PF01694"/>
    </source>
</evidence>
<evidence type="ECO:0000256" key="7">
    <source>
        <dbReference type="SAM" id="Phobius"/>
    </source>
</evidence>